<evidence type="ECO:0000313" key="7">
    <source>
        <dbReference type="Proteomes" id="UP000326169"/>
    </source>
</evidence>
<evidence type="ECO:0000256" key="1">
    <source>
        <dbReference type="ARBA" id="ARBA00022741"/>
    </source>
</evidence>
<dbReference type="Proteomes" id="UP000326169">
    <property type="component" value="Unassembled WGS sequence"/>
</dbReference>
<evidence type="ECO:0000256" key="2">
    <source>
        <dbReference type="ARBA" id="ARBA00022801"/>
    </source>
</evidence>
<organism evidence="6 7">
    <name type="scientific">Limnospira platensis NIES-46</name>
    <dbReference type="NCBI Taxonomy" id="1236695"/>
    <lineage>
        <taxon>Bacteria</taxon>
        <taxon>Bacillati</taxon>
        <taxon>Cyanobacteriota</taxon>
        <taxon>Cyanophyceae</taxon>
        <taxon>Oscillatoriophycideae</taxon>
        <taxon>Oscillatoriales</taxon>
        <taxon>Sirenicapillariaceae</taxon>
        <taxon>Limnospira</taxon>
    </lineage>
</organism>
<dbReference type="Pfam" id="PF13361">
    <property type="entry name" value="UvrD_C"/>
    <property type="match status" value="1"/>
</dbReference>
<reference evidence="6 7" key="1">
    <citation type="journal article" date="2019" name="J Genomics">
        <title>The Draft Genome of a Hydrogen-producing Cyanobacterium, Arthrospira platensis NIES-46.</title>
        <authorList>
            <person name="Suzuki S."/>
            <person name="Yamaguchi H."/>
            <person name="Kawachi M."/>
        </authorList>
    </citation>
    <scope>NUCLEOTIDE SEQUENCE [LARGE SCALE GENOMIC DNA]</scope>
    <source>
        <strain evidence="6 7">NIES-46</strain>
    </source>
</reference>
<evidence type="ECO:0000256" key="4">
    <source>
        <dbReference type="ARBA" id="ARBA00022840"/>
    </source>
</evidence>
<keyword evidence="2" id="KW-0378">Hydrolase</keyword>
<accession>A0A5M3T3E9</accession>
<name>A0A5M3T3E9_LIMPL</name>
<dbReference type="InterPro" id="IPR014017">
    <property type="entry name" value="DNA_helicase_UvrD-like_C"/>
</dbReference>
<keyword evidence="7" id="KW-1185">Reference proteome</keyword>
<proteinExistence type="predicted"/>
<evidence type="ECO:0000256" key="3">
    <source>
        <dbReference type="ARBA" id="ARBA00022806"/>
    </source>
</evidence>
<protein>
    <recommendedName>
        <fullName evidence="5">UvrD-like helicase C-terminal domain-containing protein</fullName>
    </recommendedName>
</protein>
<comment type="caution">
    <text evidence="6">The sequence shown here is derived from an EMBL/GenBank/DDBJ whole genome shotgun (WGS) entry which is preliminary data.</text>
</comment>
<dbReference type="SUPFAM" id="SSF52540">
    <property type="entry name" value="P-loop containing nucleoside triphosphate hydrolases"/>
    <property type="match status" value="1"/>
</dbReference>
<keyword evidence="1" id="KW-0547">Nucleotide-binding</keyword>
<sequence length="168" mass="19264">MQDYRSIMHGDAPIVKGFKTFEQEISYLQELLTTLQNQGNTGDRNSSRVGMVFRTKSRYGTVRVSHGAIIKSSITRIKRNQPDNLLDEGIRIGTMHRVKGLQFYWILLLGLNDNILPLKRYLNDCPDHITKDRFITSIPGLWHVDATRAKQQVLISYYGKPSPFVGKK</sequence>
<gene>
    <name evidence="6" type="ORF">NIES46_05480</name>
</gene>
<evidence type="ECO:0000313" key="6">
    <source>
        <dbReference type="EMBL" id="GCE92508.1"/>
    </source>
</evidence>
<dbReference type="InterPro" id="IPR027417">
    <property type="entry name" value="P-loop_NTPase"/>
</dbReference>
<feature type="domain" description="UvrD-like helicase C-terminal" evidence="5">
    <location>
        <begin position="78"/>
        <end position="158"/>
    </location>
</feature>
<keyword evidence="4" id="KW-0067">ATP-binding</keyword>
<dbReference type="EMBL" id="BIMW01000021">
    <property type="protein sequence ID" value="GCE92508.1"/>
    <property type="molecule type" value="Genomic_DNA"/>
</dbReference>
<evidence type="ECO:0000259" key="5">
    <source>
        <dbReference type="Pfam" id="PF13361"/>
    </source>
</evidence>
<keyword evidence="3" id="KW-0347">Helicase</keyword>
<dbReference type="Gene3D" id="3.40.50.300">
    <property type="entry name" value="P-loop containing nucleotide triphosphate hydrolases"/>
    <property type="match status" value="1"/>
</dbReference>